<dbReference type="Pfam" id="PF08669">
    <property type="entry name" value="GCV_T_C"/>
    <property type="match status" value="1"/>
</dbReference>
<dbReference type="InterPro" id="IPR013977">
    <property type="entry name" value="GcvT_C"/>
</dbReference>
<dbReference type="InterPro" id="IPR029043">
    <property type="entry name" value="GcvT/YgfZ_C"/>
</dbReference>
<sequence>MSDHDLSTLRRALHEGALLLRAPELGTLSIRGKDRQTWLNGMITCDLAPLKAGQGAYGFAVQKTGKILAELRVLIDDDHILVSAPRDRIGALTEHFDHYVIMEDVELEDTSAEVAWIVAHGPAAKELPALARAHGALAAASMDMSGKGGAVFAFEPAKVDAALERLAQKELGQQGSAPVLVADEASWEALRVEIGLGRWGKDYTDENYPQEASLEPYAVSFQKGCYLGQEVVFMLQARGHAKKKLVPISIEGDAELAPSAEITDAAGKVIGNVTSVAKGPDAGRVVALAYVKYKHATKGTALLVAGRAAVVA</sequence>
<dbReference type="PANTHER" id="PTHR22602">
    <property type="entry name" value="TRANSFERASE CAF17, MITOCHONDRIAL-RELATED"/>
    <property type="match status" value="1"/>
</dbReference>
<dbReference type="OrthoDB" id="9796287at2"/>
<evidence type="ECO:0000259" key="3">
    <source>
        <dbReference type="Pfam" id="PF01571"/>
    </source>
</evidence>
<dbReference type="Proteomes" id="UP000440224">
    <property type="component" value="Unassembled WGS sequence"/>
</dbReference>
<name>A0A6N7Q2G6_9BACT</name>
<comment type="caution">
    <text evidence="5">The sequence shown here is derived from an EMBL/GenBank/DDBJ whole genome shotgun (WGS) entry which is preliminary data.</text>
</comment>
<gene>
    <name evidence="5" type="ORF">GF068_31745</name>
</gene>
<dbReference type="AlphaFoldDB" id="A0A6N7Q2G6"/>
<protein>
    <submittedName>
        <fullName evidence="5">Folate-binding protein YgfZ</fullName>
    </submittedName>
</protein>
<feature type="domain" description="GCVT N-terminal" evidence="3">
    <location>
        <begin position="12"/>
        <end position="127"/>
    </location>
</feature>
<evidence type="ECO:0000256" key="1">
    <source>
        <dbReference type="ARBA" id="ARBA00022946"/>
    </source>
</evidence>
<dbReference type="SUPFAM" id="SSF101790">
    <property type="entry name" value="Aminomethyltransferase beta-barrel domain"/>
    <property type="match status" value="1"/>
</dbReference>
<dbReference type="InterPro" id="IPR006222">
    <property type="entry name" value="GCVT_N"/>
</dbReference>
<dbReference type="GO" id="GO:0016226">
    <property type="term" value="P:iron-sulfur cluster assembly"/>
    <property type="evidence" value="ECO:0007669"/>
    <property type="project" value="TreeGrafter"/>
</dbReference>
<evidence type="ECO:0000313" key="6">
    <source>
        <dbReference type="Proteomes" id="UP000440224"/>
    </source>
</evidence>
<evidence type="ECO:0000259" key="4">
    <source>
        <dbReference type="Pfam" id="PF08669"/>
    </source>
</evidence>
<evidence type="ECO:0000313" key="5">
    <source>
        <dbReference type="EMBL" id="MRG96464.1"/>
    </source>
</evidence>
<dbReference type="PANTHER" id="PTHR22602:SF0">
    <property type="entry name" value="TRANSFERASE CAF17, MITOCHONDRIAL-RELATED"/>
    <property type="match status" value="1"/>
</dbReference>
<accession>A0A6N7Q2G6</accession>
<dbReference type="Gene3D" id="3.30.1360.120">
    <property type="entry name" value="Probable tRNA modification gtpase trme, domain 1"/>
    <property type="match status" value="1"/>
</dbReference>
<dbReference type="RefSeq" id="WP_153823261.1">
    <property type="nucleotide sequence ID" value="NZ_WJIE01000011.1"/>
</dbReference>
<dbReference type="InterPro" id="IPR017703">
    <property type="entry name" value="YgfZ/GCV_T_CS"/>
</dbReference>
<keyword evidence="1" id="KW-0809">Transit peptide</keyword>
<reference evidence="5 6" key="1">
    <citation type="submission" date="2019-10" db="EMBL/GenBank/DDBJ databases">
        <title>A soil myxobacterium in the family Polyangiaceae.</title>
        <authorList>
            <person name="Li Y."/>
            <person name="Wang J."/>
        </authorList>
    </citation>
    <scope>NUCLEOTIDE SEQUENCE [LARGE SCALE GENOMIC DNA]</scope>
    <source>
        <strain evidence="5 6">DSM 14734</strain>
    </source>
</reference>
<dbReference type="InterPro" id="IPR027266">
    <property type="entry name" value="TrmE/GcvT-like"/>
</dbReference>
<dbReference type="NCBIfam" id="TIGR03317">
    <property type="entry name" value="ygfZ_signature"/>
    <property type="match status" value="1"/>
</dbReference>
<feature type="domain" description="Aminomethyltransferase C-terminal" evidence="4">
    <location>
        <begin position="243"/>
        <end position="304"/>
    </location>
</feature>
<feature type="binding site" evidence="2">
    <location>
        <position position="164"/>
    </location>
    <ligand>
        <name>substrate</name>
    </ligand>
</feature>
<dbReference type="InterPro" id="IPR045179">
    <property type="entry name" value="YgfZ/GcvT"/>
</dbReference>
<proteinExistence type="predicted"/>
<keyword evidence="6" id="KW-1185">Reference proteome</keyword>
<organism evidence="5 6">
    <name type="scientific">Polyangium spumosum</name>
    <dbReference type="NCBI Taxonomy" id="889282"/>
    <lineage>
        <taxon>Bacteria</taxon>
        <taxon>Pseudomonadati</taxon>
        <taxon>Myxococcota</taxon>
        <taxon>Polyangia</taxon>
        <taxon>Polyangiales</taxon>
        <taxon>Polyangiaceae</taxon>
        <taxon>Polyangium</taxon>
    </lineage>
</organism>
<dbReference type="SUPFAM" id="SSF103025">
    <property type="entry name" value="Folate-binding domain"/>
    <property type="match status" value="1"/>
</dbReference>
<dbReference type="Pfam" id="PF01571">
    <property type="entry name" value="GCV_T"/>
    <property type="match status" value="1"/>
</dbReference>
<evidence type="ECO:0000256" key="2">
    <source>
        <dbReference type="PIRSR" id="PIRSR006487-1"/>
    </source>
</evidence>
<dbReference type="EMBL" id="WJIE01000011">
    <property type="protein sequence ID" value="MRG96464.1"/>
    <property type="molecule type" value="Genomic_DNA"/>
</dbReference>
<dbReference type="PIRSF" id="PIRSF006487">
    <property type="entry name" value="GcvT"/>
    <property type="match status" value="1"/>
</dbReference>